<keyword evidence="10" id="KW-0963">Cytoplasm</keyword>
<comment type="catalytic activity">
    <reaction evidence="9 10">
        <text>L-glutamine + H2O = L-glutamate + NH4(+)</text>
        <dbReference type="Rhea" id="RHEA:15889"/>
        <dbReference type="ChEBI" id="CHEBI:15377"/>
        <dbReference type="ChEBI" id="CHEBI:28938"/>
        <dbReference type="ChEBI" id="CHEBI:29985"/>
        <dbReference type="ChEBI" id="CHEBI:58359"/>
        <dbReference type="EC" id="3.5.1.2"/>
    </reaction>
</comment>
<evidence type="ECO:0000256" key="6">
    <source>
        <dbReference type="ARBA" id="ARBA00023102"/>
    </source>
</evidence>
<sequence>MNVSIIQYNAGNIFSVANAFRRIGVEPVITDKASVLASSDCVVFPGQGSAHTTMEYLREHSLDRVIRSLRQPILGICVGQQLLCAHSEEGDVDCVGVFPESVRKFSPKSHELKVPEMGWNSLHDISSPLFKGVDDNDFVYFVHSYYVPVCPYTIATANYGLSYSAALHKDNFWTVQFHPEKSGRVGERILENFLNISPTEKLTL</sequence>
<dbReference type="UniPathway" id="UPA00031">
    <property type="reaction ID" value="UER00010"/>
</dbReference>
<feature type="domain" description="Glutamine amidotransferase" evidence="12">
    <location>
        <begin position="12"/>
        <end position="194"/>
    </location>
</feature>
<evidence type="ECO:0000256" key="11">
    <source>
        <dbReference type="PIRSR" id="PIRSR000495-1"/>
    </source>
</evidence>
<keyword evidence="13" id="KW-0328">Glycosyltransferase</keyword>
<dbReference type="InterPro" id="IPR029062">
    <property type="entry name" value="Class_I_gatase-like"/>
</dbReference>
<reference evidence="14" key="1">
    <citation type="journal article" date="2011" name="Stand. Genomic Sci.">
        <title>Non-contiguous finished genome sequence of the opportunistic oral pathogen Prevotella multisaccharivorax type strain (PPPA20).</title>
        <authorList>
            <person name="Pati A."/>
            <person name="Gronow S."/>
            <person name="Lu M."/>
            <person name="Lapidus A."/>
            <person name="Nolan M."/>
            <person name="Lucas S."/>
            <person name="Hammon N."/>
            <person name="Deshpande S."/>
            <person name="Cheng J.F."/>
            <person name="Tapia R."/>
            <person name="Han C."/>
            <person name="Goodwin L."/>
            <person name="Pitluck S."/>
            <person name="Liolios K."/>
            <person name="Pagani I."/>
            <person name="Mavromatis K."/>
            <person name="Mikhailova N."/>
            <person name="Huntemann M."/>
            <person name="Chen A."/>
            <person name="Palaniappan K."/>
            <person name="Land M."/>
            <person name="Hauser L."/>
            <person name="Detter J.C."/>
            <person name="Brambilla E.M."/>
            <person name="Rohde M."/>
            <person name="Goker M."/>
            <person name="Woyke T."/>
            <person name="Bristow J."/>
            <person name="Eisen J.A."/>
            <person name="Markowitz V."/>
            <person name="Hugenholtz P."/>
            <person name="Kyrpides N.C."/>
            <person name="Klenk H.P."/>
            <person name="Ivanova N."/>
        </authorList>
    </citation>
    <scope>NUCLEOTIDE SEQUENCE [LARGE SCALE GENOMIC DNA]</scope>
    <source>
        <strain evidence="14">DSM 17128</strain>
    </source>
</reference>
<dbReference type="PANTHER" id="PTHR42701">
    <property type="entry name" value="IMIDAZOLE GLYCEROL PHOSPHATE SYNTHASE SUBUNIT HISH"/>
    <property type="match status" value="1"/>
</dbReference>
<dbReference type="PIRSF" id="PIRSF000495">
    <property type="entry name" value="Amidotransf_hisH"/>
    <property type="match status" value="1"/>
</dbReference>
<evidence type="ECO:0000256" key="4">
    <source>
        <dbReference type="ARBA" id="ARBA00022801"/>
    </source>
</evidence>
<proteinExistence type="inferred from homology"/>
<accession>F8N9Q8</accession>
<keyword evidence="5 10" id="KW-0315">Glutamine amidotransferase</keyword>
<comment type="subunit">
    <text evidence="2 10">Heterodimer of HisH and HisF.</text>
</comment>
<evidence type="ECO:0000256" key="7">
    <source>
        <dbReference type="ARBA" id="ARBA00023239"/>
    </source>
</evidence>
<dbReference type="GO" id="GO:0004359">
    <property type="term" value="F:glutaminase activity"/>
    <property type="evidence" value="ECO:0007669"/>
    <property type="project" value="UniProtKB-EC"/>
</dbReference>
<comment type="subcellular location">
    <subcellularLocation>
        <location evidence="10">Cytoplasm</location>
    </subcellularLocation>
</comment>
<dbReference type="EMBL" id="GL945017">
    <property type="protein sequence ID" value="EGN56700.1"/>
    <property type="molecule type" value="Genomic_DNA"/>
</dbReference>
<dbReference type="RefSeq" id="WP_007573951.1">
    <property type="nucleotide sequence ID" value="NZ_BPTS01000001.1"/>
</dbReference>
<keyword evidence="3 10" id="KW-0028">Amino-acid biosynthesis</keyword>
<dbReference type="AlphaFoldDB" id="F8N9Q8"/>
<dbReference type="PANTHER" id="PTHR42701:SF1">
    <property type="entry name" value="IMIDAZOLE GLYCEROL PHOSPHATE SYNTHASE SUBUNIT HISH"/>
    <property type="match status" value="1"/>
</dbReference>
<feature type="active site" description="Nucleophile" evidence="10 11">
    <location>
        <position position="77"/>
    </location>
</feature>
<dbReference type="OrthoDB" id="9807137at2"/>
<dbReference type="InterPro" id="IPR017926">
    <property type="entry name" value="GATASE"/>
</dbReference>
<dbReference type="CDD" id="cd01748">
    <property type="entry name" value="GATase1_IGP_Synthase"/>
    <property type="match status" value="1"/>
</dbReference>
<dbReference type="Gene3D" id="3.40.50.880">
    <property type="match status" value="1"/>
</dbReference>
<dbReference type="PROSITE" id="PS51273">
    <property type="entry name" value="GATASE_TYPE_1"/>
    <property type="match status" value="1"/>
</dbReference>
<evidence type="ECO:0000256" key="9">
    <source>
        <dbReference type="ARBA" id="ARBA00049534"/>
    </source>
</evidence>
<evidence type="ECO:0000256" key="2">
    <source>
        <dbReference type="ARBA" id="ARBA00011152"/>
    </source>
</evidence>
<dbReference type="GO" id="GO:0000107">
    <property type="term" value="F:imidazoleglycerol-phosphate synthase activity"/>
    <property type="evidence" value="ECO:0007669"/>
    <property type="project" value="UniProtKB-UniRule"/>
</dbReference>
<dbReference type="eggNOG" id="COG0118">
    <property type="taxonomic scope" value="Bacteria"/>
</dbReference>
<comment type="pathway">
    <text evidence="1 10">Amino-acid biosynthesis; L-histidine biosynthesis; L-histidine from 5-phospho-alpha-D-ribose 1-diphosphate: step 5/9.</text>
</comment>
<evidence type="ECO:0000256" key="8">
    <source>
        <dbReference type="ARBA" id="ARBA00047838"/>
    </source>
</evidence>
<keyword evidence="13" id="KW-0808">Transferase</keyword>
<dbReference type="HAMAP" id="MF_00278">
    <property type="entry name" value="HisH"/>
    <property type="match status" value="1"/>
</dbReference>
<comment type="catalytic activity">
    <reaction evidence="8 10">
        <text>5-[(5-phospho-1-deoxy-D-ribulos-1-ylimino)methylamino]-1-(5-phospho-beta-D-ribosyl)imidazole-4-carboxamide + L-glutamine = D-erythro-1-(imidazol-4-yl)glycerol 3-phosphate + 5-amino-1-(5-phospho-beta-D-ribosyl)imidazole-4-carboxamide + L-glutamate + H(+)</text>
        <dbReference type="Rhea" id="RHEA:24793"/>
        <dbReference type="ChEBI" id="CHEBI:15378"/>
        <dbReference type="ChEBI" id="CHEBI:29985"/>
        <dbReference type="ChEBI" id="CHEBI:58278"/>
        <dbReference type="ChEBI" id="CHEBI:58359"/>
        <dbReference type="ChEBI" id="CHEBI:58475"/>
        <dbReference type="ChEBI" id="CHEBI:58525"/>
        <dbReference type="EC" id="4.3.2.10"/>
    </reaction>
</comment>
<evidence type="ECO:0000256" key="3">
    <source>
        <dbReference type="ARBA" id="ARBA00022605"/>
    </source>
</evidence>
<dbReference type="NCBIfam" id="TIGR01855">
    <property type="entry name" value="IMP_synth_hisH"/>
    <property type="match status" value="1"/>
</dbReference>
<dbReference type="GO" id="GO:0000105">
    <property type="term" value="P:L-histidine biosynthetic process"/>
    <property type="evidence" value="ECO:0007669"/>
    <property type="project" value="UniProtKB-UniRule"/>
</dbReference>
<feature type="active site" evidence="10 11">
    <location>
        <position position="180"/>
    </location>
</feature>
<evidence type="ECO:0000259" key="12">
    <source>
        <dbReference type="Pfam" id="PF00117"/>
    </source>
</evidence>
<organism evidence="13 14">
    <name type="scientific">Hallella multisaccharivorax DSM 17128</name>
    <dbReference type="NCBI Taxonomy" id="688246"/>
    <lineage>
        <taxon>Bacteria</taxon>
        <taxon>Pseudomonadati</taxon>
        <taxon>Bacteroidota</taxon>
        <taxon>Bacteroidia</taxon>
        <taxon>Bacteroidales</taxon>
        <taxon>Prevotellaceae</taxon>
        <taxon>Hallella</taxon>
    </lineage>
</organism>
<gene>
    <name evidence="10" type="primary">hisH</name>
    <name evidence="13" type="ORF">Premu_1271</name>
</gene>
<dbReference type="Pfam" id="PF00117">
    <property type="entry name" value="GATase"/>
    <property type="match status" value="1"/>
</dbReference>
<feature type="active site" evidence="10 11">
    <location>
        <position position="178"/>
    </location>
</feature>
<evidence type="ECO:0000256" key="1">
    <source>
        <dbReference type="ARBA" id="ARBA00005091"/>
    </source>
</evidence>
<keyword evidence="14" id="KW-1185">Reference proteome</keyword>
<evidence type="ECO:0000256" key="10">
    <source>
        <dbReference type="HAMAP-Rule" id="MF_00278"/>
    </source>
</evidence>
<dbReference type="EC" id="3.5.1.2" evidence="10"/>
<comment type="function">
    <text evidence="10">IGPS catalyzes the conversion of PRFAR and glutamine to IGP, AICAR and glutamate. The HisH subunit catalyzes the hydrolysis of glutamine to glutamate and ammonia as part of the synthesis of IGP and AICAR. The resulting ammonia molecule is channeled to the active site of HisF.</text>
</comment>
<protein>
    <recommendedName>
        <fullName evidence="10">Imidazole glycerol phosphate synthase subunit HisH</fullName>
        <ecNumber evidence="10">4.3.2.10</ecNumber>
    </recommendedName>
    <alternativeName>
        <fullName evidence="10">IGP synthase glutaminase subunit</fullName>
        <ecNumber evidence="10">3.5.1.2</ecNumber>
    </alternativeName>
    <alternativeName>
        <fullName evidence="10">IGP synthase subunit HisH</fullName>
    </alternativeName>
    <alternativeName>
        <fullName evidence="10">ImGP synthase subunit HisH</fullName>
        <shortName evidence="10">IGPS subunit HisH</shortName>
    </alternativeName>
</protein>
<dbReference type="InterPro" id="IPR010139">
    <property type="entry name" value="Imidazole-glycPsynth_HisH"/>
</dbReference>
<evidence type="ECO:0000313" key="14">
    <source>
        <dbReference type="Proteomes" id="UP000002772"/>
    </source>
</evidence>
<dbReference type="SUPFAM" id="SSF52317">
    <property type="entry name" value="Class I glutamine amidotransferase-like"/>
    <property type="match status" value="1"/>
</dbReference>
<keyword evidence="4 10" id="KW-0378">Hydrolase</keyword>
<name>F8N9Q8_9BACT</name>
<keyword evidence="7 10" id="KW-0456">Lyase</keyword>
<dbReference type="GO" id="GO:0016829">
    <property type="term" value="F:lyase activity"/>
    <property type="evidence" value="ECO:0007669"/>
    <property type="project" value="UniProtKB-KW"/>
</dbReference>
<evidence type="ECO:0000313" key="13">
    <source>
        <dbReference type="EMBL" id="EGN56700.1"/>
    </source>
</evidence>
<dbReference type="Proteomes" id="UP000002772">
    <property type="component" value="Unassembled WGS sequence"/>
</dbReference>
<keyword evidence="6 10" id="KW-0368">Histidine biosynthesis</keyword>
<dbReference type="HOGENOM" id="CLU_071837_0_0_10"/>
<dbReference type="GO" id="GO:0005737">
    <property type="term" value="C:cytoplasm"/>
    <property type="evidence" value="ECO:0007669"/>
    <property type="project" value="UniProtKB-SubCell"/>
</dbReference>
<dbReference type="EC" id="4.3.2.10" evidence="10"/>
<dbReference type="STRING" id="688246.Premu_1271"/>
<evidence type="ECO:0000256" key="5">
    <source>
        <dbReference type="ARBA" id="ARBA00022962"/>
    </source>
</evidence>